<evidence type="ECO:0000313" key="1">
    <source>
        <dbReference type="EMBL" id="KPN30782.1"/>
    </source>
</evidence>
<dbReference type="AlphaFoldDB" id="A0A0P7FV80"/>
<dbReference type="EMBL" id="LGUC01000001">
    <property type="protein sequence ID" value="KPN30782.1"/>
    <property type="molecule type" value="Genomic_DNA"/>
</dbReference>
<proteinExistence type="predicted"/>
<gene>
    <name evidence="1" type="ORF">SY89_01522</name>
</gene>
<dbReference type="Proteomes" id="UP000050535">
    <property type="component" value="Unassembled WGS sequence"/>
</dbReference>
<organism evidence="1 2">
    <name type="scientific">Halolamina pelagica</name>
    <dbReference type="NCBI Taxonomy" id="699431"/>
    <lineage>
        <taxon>Archaea</taxon>
        <taxon>Methanobacteriati</taxon>
        <taxon>Methanobacteriota</taxon>
        <taxon>Stenosarchaea group</taxon>
        <taxon>Halobacteria</taxon>
        <taxon>Halobacteriales</taxon>
        <taxon>Haloferacaceae</taxon>
    </lineage>
</organism>
<keyword evidence="2" id="KW-1185">Reference proteome</keyword>
<accession>A0A0P7FV80</accession>
<sequence>MEKVRFLQTQIWHSLIGIFTLTNIQEMGLQSKEFSGIRSRHYLFTHLVASMEIQNLSASRSEANIDLLSSLVLIGLMMMT</sequence>
<name>A0A0P7FV80_9EURY</name>
<comment type="caution">
    <text evidence="1">The sequence shown here is derived from an EMBL/GenBank/DDBJ whole genome shotgun (WGS) entry which is preliminary data.</text>
</comment>
<protein>
    <submittedName>
        <fullName evidence="1">Uncharacterized protein</fullName>
    </submittedName>
</protein>
<evidence type="ECO:0000313" key="2">
    <source>
        <dbReference type="Proteomes" id="UP000050535"/>
    </source>
</evidence>
<reference evidence="2" key="1">
    <citation type="submission" date="2013-11" db="EMBL/GenBank/DDBJ databases">
        <authorList>
            <person name="Hoang H.T."/>
            <person name="Killian M.L."/>
            <person name="Madson D.M."/>
            <person name="Arruda P.H.E."/>
            <person name="Sun D."/>
            <person name="Schwartz K.J."/>
            <person name="Yoon K."/>
        </authorList>
    </citation>
    <scope>NUCLEOTIDE SEQUENCE [LARGE SCALE GENOMIC DNA]</scope>
    <source>
        <strain evidence="2">CDK2</strain>
    </source>
</reference>